<dbReference type="PROSITE" id="PS51832">
    <property type="entry name" value="HD_GYP"/>
    <property type="match status" value="1"/>
</dbReference>
<dbReference type="RefSeq" id="WP_271013618.1">
    <property type="nucleotide sequence ID" value="NZ_JAQIFT010000069.1"/>
</dbReference>
<dbReference type="NCBIfam" id="TIGR00277">
    <property type="entry name" value="HDIG"/>
    <property type="match status" value="1"/>
</dbReference>
<dbReference type="EMBL" id="JAQIFT010000069">
    <property type="protein sequence ID" value="MDA3733950.1"/>
    <property type="molecule type" value="Genomic_DNA"/>
</dbReference>
<name>A0AA42DRG3_9FIRM</name>
<dbReference type="Gene3D" id="1.10.3210.10">
    <property type="entry name" value="Hypothetical protein af1432"/>
    <property type="match status" value="1"/>
</dbReference>
<protein>
    <submittedName>
        <fullName evidence="2">HD domain-containing protein</fullName>
    </submittedName>
</protein>
<keyword evidence="3" id="KW-1185">Reference proteome</keyword>
<feature type="domain" description="HD-GYP" evidence="1">
    <location>
        <begin position="91"/>
        <end position="273"/>
    </location>
</feature>
<proteinExistence type="predicted"/>
<dbReference type="InterPro" id="IPR003607">
    <property type="entry name" value="HD/PDEase_dom"/>
</dbReference>
<dbReference type="SMART" id="SM00471">
    <property type="entry name" value="HDc"/>
    <property type="match status" value="1"/>
</dbReference>
<dbReference type="Pfam" id="PF13487">
    <property type="entry name" value="HD_5"/>
    <property type="match status" value="1"/>
</dbReference>
<reference evidence="2" key="1">
    <citation type="journal article" date="2023" name="Int. J. Syst. Evol. Microbiol.">
        <title>&lt;i&gt;Holtiella tumoricola&lt;/i&gt; gen. nov. sp. nov., isolated from a human clinical sample.</title>
        <authorList>
            <person name="Allen-Vercoe E."/>
            <person name="Daigneault M.C."/>
            <person name="Vancuren S.J."/>
            <person name="Cochrane K."/>
            <person name="O'Neal L.L."/>
            <person name="Sankaranarayanan K."/>
            <person name="Lawson P.A."/>
        </authorList>
    </citation>
    <scope>NUCLEOTIDE SEQUENCE</scope>
    <source>
        <strain evidence="2">CC70A</strain>
    </source>
</reference>
<evidence type="ECO:0000259" key="1">
    <source>
        <dbReference type="PROSITE" id="PS51832"/>
    </source>
</evidence>
<dbReference type="InterPro" id="IPR037522">
    <property type="entry name" value="HD_GYP_dom"/>
</dbReference>
<organism evidence="2 3">
    <name type="scientific">Holtiella tumoricola</name>
    <dbReference type="NCBI Taxonomy" id="3018743"/>
    <lineage>
        <taxon>Bacteria</taxon>
        <taxon>Bacillati</taxon>
        <taxon>Bacillota</taxon>
        <taxon>Clostridia</taxon>
        <taxon>Lachnospirales</taxon>
        <taxon>Cellulosilyticaceae</taxon>
        <taxon>Holtiella</taxon>
    </lineage>
</organism>
<gene>
    <name evidence="2" type="ORF">PBV87_20970</name>
</gene>
<dbReference type="SUPFAM" id="SSF109604">
    <property type="entry name" value="HD-domain/PDEase-like"/>
    <property type="match status" value="1"/>
</dbReference>
<dbReference type="PANTHER" id="PTHR43155">
    <property type="entry name" value="CYCLIC DI-GMP PHOSPHODIESTERASE PA4108-RELATED"/>
    <property type="match status" value="1"/>
</dbReference>
<dbReference type="Proteomes" id="UP001169242">
    <property type="component" value="Unassembled WGS sequence"/>
</dbReference>
<evidence type="ECO:0000313" key="3">
    <source>
        <dbReference type="Proteomes" id="UP001169242"/>
    </source>
</evidence>
<evidence type="ECO:0000313" key="2">
    <source>
        <dbReference type="EMBL" id="MDA3733950.1"/>
    </source>
</evidence>
<dbReference type="PANTHER" id="PTHR43155:SF2">
    <property type="entry name" value="CYCLIC DI-GMP PHOSPHODIESTERASE PA4108"/>
    <property type="match status" value="1"/>
</dbReference>
<accession>A0AA42DRG3</accession>
<dbReference type="InterPro" id="IPR006675">
    <property type="entry name" value="HDIG_dom"/>
</dbReference>
<comment type="caution">
    <text evidence="2">The sequence shown here is derived from an EMBL/GenBank/DDBJ whole genome shotgun (WGS) entry which is preliminary data.</text>
</comment>
<dbReference type="CDD" id="cd00077">
    <property type="entry name" value="HDc"/>
    <property type="match status" value="1"/>
</dbReference>
<sequence length="273" mass="32461">MDKELVIQEDIFNEQGVLILSKGTRVDHNRHLLKKLKCYGIDIQELINIQKNNLYRDEWGKIVIPTHNIGEKYEVFYEKYYATIPLIQDIIYKKKAERWYIHLNTYINTLPWYYSHSMNVAIIAALIAKQCKYTEEEIQEIVLGAFFHDIGMMLIPNNLHYENRNTFSQEEHVIFEKHCELGVGVIQNIKFPEVSKNIILQHHECLDGSGYPHKLRGEKMIEQSKIVAVADCFEYQTYSDKRNKLEDILEYMRSQSNKYEIKYVEYLAYLFEC</sequence>
<dbReference type="AlphaFoldDB" id="A0AA42DRG3"/>